<protein>
    <submittedName>
        <fullName evidence="1">P-loop containing nucleoside triphosphate hydrolase protein</fullName>
    </submittedName>
</protein>
<keyword evidence="1" id="KW-0378">Hydrolase</keyword>
<sequence length="1386" mass="152367">MGKDEKEAALHERTSDHTHTTPLLGSEKSSIAIDVPKYADEFSSLPPSEAKILREQVVVPDMTSSFFQMFRYATATDKFLYLIATISGILEGTAKPLMTLVFGYITQTFTDYYRFDPFNQGMYYNGTYAGQYFNGTYPISNGTTYNCMETYSSSNVSKDYHECSSEFMSMYISPDEFQRRVNNFALFFVAIGLGDIILSYIEMSVFIGRGDVLSSRIRENYLRATLKQNIGYFDKLGSGEITTRISADTLLIQDAISEKVGFIVSNVTTFFAAFALGFALSYRLTFIMLSVAAFILTTFFISSGKMTKYYKLALGGVSTGGTLAEEVLSSVRNVQAFGIQDRLAMKYDKFLAISQKWALRAGIAAGAMTGTMWLGVFANDSLAFWQGSRFLARDELTVSSVITILMAMVQGTYAISNISPHVRSITNGMAAASKIFQTIDRVSVVDSSMESGKRLENVLGDIELRDIKFIYPSRPNVTILEHFNLTIPAGKTVALVGASGSGKSTIVGLLERFYLPLAGHIFLDGVDLSEINIKWLRSTIALVSQEPTLFGCSVYENVAHGLIGTPYENVSPAEKRELVIEACKQANAMGFIDTLPEGLDTNVGERGFLMSGGQKQRIAIARAIVGNPKILLLDEATSALDTKSEGVVQEALDRASKNRTTIVIAHRLSTIKDADCIVVMRKGTILEMGSHNELLAKHGEYYDLVEAQRIHKQKEEMIEAMQNSHAGSSNSSDSDSMSDSMSSTLDEKASLQKSSDASYDKDTDALLGLSKTKTGKSVSSAAIPHSVRDEESARSKYGFFETIGFLVKLSGPENHFNVVGAIFSGILGLSYPALGLFYGRCIEALRSYPQDTEFMLSEISYFAGLFFMLSVVAFLSSVISLSLFAFAGQKLVRRIRLMTLRQMLRQDISYFDRDENTVGSLTSTLSRDAQAIEGLSGTTLGQLLSSAMIVVSSVTLAIVIAWNLGLVTTACVPLLLSAGFYRFYILAQFQRKAQQSSEGTASYACEATSAIRTVAALTREEDVMQHYHSELQRQLEKGRGTVHFSAFLYGVAQGMVYLIMALTFWYGSRFLLTREYTLLQFYVTFMAVVFGSQSAGIMFSYASDLGKAYQATQNIKQLLELKPQIDTWSDEGDIPQNVRGEVEFKNVHFRYPTRPQVPVLRGLNLTIKPGQYVALVGSSGCGKSTTIGLIESFYTPLAGQIMLDGRDISLFNINEYRKQIALVSQEPTLYAGSIKENVQLGTTEPVTDEQIYAVCQQANIHDFIMSLPDGYDTLCGSKGALLSGGQKQRIAIARALIRQPKILLLDEATSALDSESEKVVQAALDAAAKGRTTIAVAHRLSTIQKADVIFVFENGKVLESGTHQELLANKSKYYELVQMQALEATA</sequence>
<comment type="caution">
    <text evidence="1">The sequence shown here is derived from an EMBL/GenBank/DDBJ whole genome shotgun (WGS) entry which is preliminary data.</text>
</comment>
<evidence type="ECO:0000313" key="1">
    <source>
        <dbReference type="EMBL" id="KAK9235080.1"/>
    </source>
</evidence>
<accession>A0ACC3STW3</accession>
<proteinExistence type="predicted"/>
<evidence type="ECO:0000313" key="2">
    <source>
        <dbReference type="Proteomes" id="UP001433508"/>
    </source>
</evidence>
<name>A0ACC3STW3_LIPKO</name>
<keyword evidence="2" id="KW-1185">Reference proteome</keyword>
<dbReference type="Proteomes" id="UP001433508">
    <property type="component" value="Unassembled WGS sequence"/>
</dbReference>
<reference evidence="2" key="1">
    <citation type="journal article" date="2024" name="Front. Bioeng. Biotechnol.">
        <title>Genome-scale model development and genomic sequencing of the oleaginous clade Lipomyces.</title>
        <authorList>
            <person name="Czajka J.J."/>
            <person name="Han Y."/>
            <person name="Kim J."/>
            <person name="Mondo S.J."/>
            <person name="Hofstad B.A."/>
            <person name="Robles A."/>
            <person name="Haridas S."/>
            <person name="Riley R."/>
            <person name="LaButti K."/>
            <person name="Pangilinan J."/>
            <person name="Andreopoulos W."/>
            <person name="Lipzen A."/>
            <person name="Yan J."/>
            <person name="Wang M."/>
            <person name="Ng V."/>
            <person name="Grigoriev I.V."/>
            <person name="Spatafora J.W."/>
            <person name="Magnuson J.K."/>
            <person name="Baker S.E."/>
            <person name="Pomraning K.R."/>
        </authorList>
    </citation>
    <scope>NUCLEOTIDE SEQUENCE [LARGE SCALE GENOMIC DNA]</scope>
    <source>
        <strain evidence="2">CBS 7786</strain>
    </source>
</reference>
<gene>
    <name evidence="1" type="ORF">V1525DRAFT_348986</name>
</gene>
<dbReference type="EMBL" id="MU971432">
    <property type="protein sequence ID" value="KAK9235080.1"/>
    <property type="molecule type" value="Genomic_DNA"/>
</dbReference>
<organism evidence="1 2">
    <name type="scientific">Lipomyces kononenkoae</name>
    <name type="common">Yeast</name>
    <dbReference type="NCBI Taxonomy" id="34357"/>
    <lineage>
        <taxon>Eukaryota</taxon>
        <taxon>Fungi</taxon>
        <taxon>Dikarya</taxon>
        <taxon>Ascomycota</taxon>
        <taxon>Saccharomycotina</taxon>
        <taxon>Lipomycetes</taxon>
        <taxon>Lipomycetales</taxon>
        <taxon>Lipomycetaceae</taxon>
        <taxon>Lipomyces</taxon>
    </lineage>
</organism>